<comment type="function">
    <text evidence="6">Catalyzes the conversion of 7,8-dihydroneopterin to 6-hydroxymethyl-7,8-dihydropterin.</text>
</comment>
<dbReference type="Pfam" id="PF02152">
    <property type="entry name" value="FolB"/>
    <property type="match status" value="1"/>
</dbReference>
<reference evidence="9" key="1">
    <citation type="submission" date="2021-12" db="EMBL/GenBank/DDBJ databases">
        <authorList>
            <person name="Rodrigo-Torres L."/>
            <person name="Arahal R. D."/>
            <person name="Lucena T."/>
        </authorList>
    </citation>
    <scope>NUCLEOTIDE SEQUENCE</scope>
    <source>
        <strain evidence="9">CECT 8419</strain>
    </source>
</reference>
<proteinExistence type="inferred from homology"/>
<dbReference type="PANTHER" id="PTHR42844:SF1">
    <property type="entry name" value="DIHYDRONEOPTERIN ALDOLASE 1-RELATED"/>
    <property type="match status" value="1"/>
</dbReference>
<comment type="pathway">
    <text evidence="2 6">Cofactor biosynthesis; tetrahydrofolate biosynthesis; 2-amino-4-hydroxy-6-hydroxymethyl-7,8-dihydropteridine diphosphate from 7,8-dihydroneopterin triphosphate: step 3/4.</text>
</comment>
<organism evidence="9 10">
    <name type="scientific">Neolewinella maritima</name>
    <dbReference type="NCBI Taxonomy" id="1383882"/>
    <lineage>
        <taxon>Bacteria</taxon>
        <taxon>Pseudomonadati</taxon>
        <taxon>Bacteroidota</taxon>
        <taxon>Saprospiria</taxon>
        <taxon>Saprospirales</taxon>
        <taxon>Lewinellaceae</taxon>
        <taxon>Neolewinella</taxon>
    </lineage>
</organism>
<dbReference type="EMBL" id="CAKLPZ010000002">
    <property type="protein sequence ID" value="CAH1000813.1"/>
    <property type="molecule type" value="Genomic_DNA"/>
</dbReference>
<dbReference type="PANTHER" id="PTHR42844">
    <property type="entry name" value="DIHYDRONEOPTERIN ALDOLASE 1-RELATED"/>
    <property type="match status" value="1"/>
</dbReference>
<keyword evidence="4 6" id="KW-0289">Folate biosynthesis</keyword>
<dbReference type="Proteomes" id="UP000837803">
    <property type="component" value="Unassembled WGS sequence"/>
</dbReference>
<comment type="catalytic activity">
    <reaction evidence="1 6">
        <text>7,8-dihydroneopterin = 6-hydroxymethyl-7,8-dihydropterin + glycolaldehyde</text>
        <dbReference type="Rhea" id="RHEA:10540"/>
        <dbReference type="ChEBI" id="CHEBI:17001"/>
        <dbReference type="ChEBI" id="CHEBI:17071"/>
        <dbReference type="ChEBI" id="CHEBI:44841"/>
        <dbReference type="EC" id="4.1.2.25"/>
    </reaction>
</comment>
<sequence>MTAKIGLEDVRFHAPHGFYDEEQLMGNEFSIDVEVEADVALAASTDDLAGTVSYATIYYLLQAEMKKPTQLLEALAYRIGNRIMEQFDGVQSVRLKLRKLHPPLGGRVGAAYVEITLGGAGGGGGAFGGMQAQQTFEDPTEEEYADDDGFDDGGGFDFSRFG</sequence>
<feature type="domain" description="Dihydroneopterin aldolase/epimerase" evidence="8">
    <location>
        <begin position="5"/>
        <end position="117"/>
    </location>
</feature>
<accession>A0ABN8F8Y3</accession>
<evidence type="ECO:0000313" key="10">
    <source>
        <dbReference type="Proteomes" id="UP000837803"/>
    </source>
</evidence>
<protein>
    <recommendedName>
        <fullName evidence="6">7,8-dihydroneopterin aldolase</fullName>
        <ecNumber evidence="6">4.1.2.25</ecNumber>
    </recommendedName>
</protein>
<keyword evidence="10" id="KW-1185">Reference proteome</keyword>
<feature type="region of interest" description="Disordered" evidence="7">
    <location>
        <begin position="134"/>
        <end position="162"/>
    </location>
</feature>
<evidence type="ECO:0000256" key="3">
    <source>
        <dbReference type="ARBA" id="ARBA00005708"/>
    </source>
</evidence>
<keyword evidence="5 6" id="KW-0456">Lyase</keyword>
<evidence type="ECO:0000256" key="6">
    <source>
        <dbReference type="RuleBase" id="RU362079"/>
    </source>
</evidence>
<evidence type="ECO:0000256" key="5">
    <source>
        <dbReference type="ARBA" id="ARBA00023239"/>
    </source>
</evidence>
<feature type="compositionally biased region" description="Acidic residues" evidence="7">
    <location>
        <begin position="138"/>
        <end position="151"/>
    </location>
</feature>
<dbReference type="NCBIfam" id="TIGR00526">
    <property type="entry name" value="folB_dom"/>
    <property type="match status" value="1"/>
</dbReference>
<gene>
    <name evidence="9" type="ORF">LEM8419_01897</name>
</gene>
<evidence type="ECO:0000313" key="9">
    <source>
        <dbReference type="EMBL" id="CAH1000813.1"/>
    </source>
</evidence>
<dbReference type="Gene3D" id="3.30.1130.10">
    <property type="match status" value="1"/>
</dbReference>
<evidence type="ECO:0000256" key="1">
    <source>
        <dbReference type="ARBA" id="ARBA00001353"/>
    </source>
</evidence>
<comment type="similarity">
    <text evidence="3 6">Belongs to the DHNA family.</text>
</comment>
<evidence type="ECO:0000256" key="4">
    <source>
        <dbReference type="ARBA" id="ARBA00022909"/>
    </source>
</evidence>
<dbReference type="RefSeq" id="WP_238750812.1">
    <property type="nucleotide sequence ID" value="NZ_CAKLPZ010000002.1"/>
</dbReference>
<evidence type="ECO:0000256" key="7">
    <source>
        <dbReference type="SAM" id="MobiDB-lite"/>
    </source>
</evidence>
<dbReference type="SUPFAM" id="SSF55620">
    <property type="entry name" value="Tetrahydrobiopterin biosynthesis enzymes-like"/>
    <property type="match status" value="1"/>
</dbReference>
<dbReference type="InterPro" id="IPR006157">
    <property type="entry name" value="FolB_dom"/>
</dbReference>
<evidence type="ECO:0000256" key="2">
    <source>
        <dbReference type="ARBA" id="ARBA00005013"/>
    </source>
</evidence>
<name>A0ABN8F8Y3_9BACT</name>
<comment type="caution">
    <text evidence="9">The sequence shown here is derived from an EMBL/GenBank/DDBJ whole genome shotgun (WGS) entry which is preliminary data.</text>
</comment>
<dbReference type="EC" id="4.1.2.25" evidence="6"/>
<dbReference type="SMART" id="SM00905">
    <property type="entry name" value="FolB"/>
    <property type="match status" value="1"/>
</dbReference>
<dbReference type="InterPro" id="IPR006156">
    <property type="entry name" value="Dihydroneopterin_aldolase"/>
</dbReference>
<dbReference type="InterPro" id="IPR043133">
    <property type="entry name" value="GTP-CH-I_C/QueF"/>
</dbReference>
<dbReference type="NCBIfam" id="TIGR00525">
    <property type="entry name" value="folB"/>
    <property type="match status" value="1"/>
</dbReference>
<evidence type="ECO:0000259" key="8">
    <source>
        <dbReference type="SMART" id="SM00905"/>
    </source>
</evidence>